<dbReference type="PANTHER" id="PTHR14948:SF44">
    <property type="entry name" value="PROLINE-RICH TRANSMEMBRANE PROTEIN 1-LIKE"/>
    <property type="match status" value="1"/>
</dbReference>
<comment type="subcellular location">
    <subcellularLocation>
        <location evidence="1">Membrane</location>
    </subcellularLocation>
</comment>
<evidence type="ECO:0000256" key="4">
    <source>
        <dbReference type="ARBA" id="ARBA00022989"/>
    </source>
</evidence>
<dbReference type="AlphaFoldDB" id="A0A2T7Q058"/>
<feature type="transmembrane region" description="Helical" evidence="7">
    <location>
        <begin position="65"/>
        <end position="89"/>
    </location>
</feature>
<dbReference type="EMBL" id="PZQS01000001">
    <property type="protein sequence ID" value="PVD39054.1"/>
    <property type="molecule type" value="Genomic_DNA"/>
</dbReference>
<dbReference type="InterPro" id="IPR007593">
    <property type="entry name" value="CD225/Dispanin_fam"/>
</dbReference>
<evidence type="ECO:0000256" key="3">
    <source>
        <dbReference type="ARBA" id="ARBA00022692"/>
    </source>
</evidence>
<keyword evidence="4 7" id="KW-1133">Transmembrane helix</keyword>
<evidence type="ECO:0000256" key="7">
    <source>
        <dbReference type="SAM" id="Phobius"/>
    </source>
</evidence>
<accession>A0A2T7Q058</accession>
<proteinExistence type="inferred from homology"/>
<dbReference type="Pfam" id="PF04505">
    <property type="entry name" value="CD225"/>
    <property type="match status" value="1"/>
</dbReference>
<name>A0A2T7Q058_POMCA</name>
<keyword evidence="9" id="KW-1185">Reference proteome</keyword>
<comment type="similarity">
    <text evidence="2">Belongs to the CD225/Dispanin family.</text>
</comment>
<dbReference type="InterPro" id="IPR051423">
    <property type="entry name" value="CD225/Dispanin"/>
</dbReference>
<protein>
    <submittedName>
        <fullName evidence="8">Uncharacterized protein</fullName>
    </submittedName>
</protein>
<evidence type="ECO:0000313" key="9">
    <source>
        <dbReference type="Proteomes" id="UP000245119"/>
    </source>
</evidence>
<evidence type="ECO:0000256" key="5">
    <source>
        <dbReference type="ARBA" id="ARBA00023136"/>
    </source>
</evidence>
<evidence type="ECO:0000256" key="6">
    <source>
        <dbReference type="SAM" id="MobiDB-lite"/>
    </source>
</evidence>
<comment type="caution">
    <text evidence="8">The sequence shown here is derived from an EMBL/GenBank/DDBJ whole genome shotgun (WGS) entry which is preliminary data.</text>
</comment>
<organism evidence="8 9">
    <name type="scientific">Pomacea canaliculata</name>
    <name type="common">Golden apple snail</name>
    <dbReference type="NCBI Taxonomy" id="400727"/>
    <lineage>
        <taxon>Eukaryota</taxon>
        <taxon>Metazoa</taxon>
        <taxon>Spiralia</taxon>
        <taxon>Lophotrochozoa</taxon>
        <taxon>Mollusca</taxon>
        <taxon>Gastropoda</taxon>
        <taxon>Caenogastropoda</taxon>
        <taxon>Architaenioglossa</taxon>
        <taxon>Ampullarioidea</taxon>
        <taxon>Ampullariidae</taxon>
        <taxon>Pomacea</taxon>
    </lineage>
</organism>
<evidence type="ECO:0000313" key="8">
    <source>
        <dbReference type="EMBL" id="PVD39054.1"/>
    </source>
</evidence>
<reference evidence="8 9" key="1">
    <citation type="submission" date="2018-04" db="EMBL/GenBank/DDBJ databases">
        <title>The genome of golden apple snail Pomacea canaliculata provides insight into stress tolerance and invasive adaptation.</title>
        <authorList>
            <person name="Liu C."/>
            <person name="Liu B."/>
            <person name="Ren Y."/>
            <person name="Zhang Y."/>
            <person name="Wang H."/>
            <person name="Li S."/>
            <person name="Jiang F."/>
            <person name="Yin L."/>
            <person name="Zhang G."/>
            <person name="Qian W."/>
            <person name="Fan W."/>
        </authorList>
    </citation>
    <scope>NUCLEOTIDE SEQUENCE [LARGE SCALE GENOMIC DNA]</scope>
    <source>
        <strain evidence="8">SZHN2017</strain>
        <tissue evidence="8">Muscle</tissue>
    </source>
</reference>
<keyword evidence="5 7" id="KW-0472">Membrane</keyword>
<keyword evidence="3 7" id="KW-0812">Transmembrane</keyword>
<dbReference type="Proteomes" id="UP000245119">
    <property type="component" value="Linkage Group LG1"/>
</dbReference>
<feature type="transmembrane region" description="Helical" evidence="7">
    <location>
        <begin position="110"/>
        <end position="133"/>
    </location>
</feature>
<gene>
    <name evidence="8" type="ORF">C0Q70_01682</name>
</gene>
<feature type="region of interest" description="Disordered" evidence="6">
    <location>
        <begin position="1"/>
        <end position="25"/>
    </location>
</feature>
<dbReference type="GO" id="GO:0016020">
    <property type="term" value="C:membrane"/>
    <property type="evidence" value="ECO:0007669"/>
    <property type="project" value="UniProtKB-SubCell"/>
</dbReference>
<dbReference type="PANTHER" id="PTHR14948">
    <property type="entry name" value="NG5"/>
    <property type="match status" value="1"/>
</dbReference>
<evidence type="ECO:0000256" key="1">
    <source>
        <dbReference type="ARBA" id="ARBA00004370"/>
    </source>
</evidence>
<sequence>MYQNEAVLDGEVGPDVQERQSSVGDITEERSVPSLTYGVSDKSFATVPLTGEGVVVRSYTKSPHYLPLAIIALFLNLPLGLPAVACACVSRARRQRGQEDGANTTGKAAFWLSVIGIVTSLVICIFVIVYFFVMTPNIIRNIEGIT</sequence>
<evidence type="ECO:0000256" key="2">
    <source>
        <dbReference type="ARBA" id="ARBA00006843"/>
    </source>
</evidence>